<reference evidence="8" key="2">
    <citation type="submission" date="2025-08" db="UniProtKB">
        <authorList>
            <consortium name="RefSeq"/>
        </authorList>
    </citation>
    <scope>IDENTIFICATION</scope>
    <source>
        <tissue evidence="8">Leaf</tissue>
    </source>
</reference>
<keyword evidence="1" id="KW-0479">Metal-binding</keyword>
<evidence type="ECO:0000256" key="2">
    <source>
        <dbReference type="ARBA" id="ARBA00022771"/>
    </source>
</evidence>
<keyword evidence="4" id="KW-0175">Coiled coil</keyword>
<dbReference type="InterPro" id="IPR004332">
    <property type="entry name" value="Transposase_MuDR"/>
</dbReference>
<protein>
    <recommendedName>
        <fullName evidence="6">Zinc finger PMZ-type domain-containing protein</fullName>
    </recommendedName>
</protein>
<name>A0ABM3RHA5_SPIOL</name>
<evidence type="ECO:0000313" key="7">
    <source>
        <dbReference type="Proteomes" id="UP000813463"/>
    </source>
</evidence>
<evidence type="ECO:0000259" key="6">
    <source>
        <dbReference type="SMART" id="SM00575"/>
    </source>
</evidence>
<sequence length="811" mass="92067">MDLVDDLFDDSIKQDVLIPDLFRLVYVNPSTNKRVELLNDVGLMGMWGLFKRTDTVEIWIEKANEKETSIQVRTAVKKRKDRKERKAAELRRKAEEFEREREEERRRLEREAEIQRDLEEQLANTVAVEVPVYDVEDLSVEYVRVYSSQHADCFFPGGGGRPAGSRVRKPTAYNVEEEEQWDDESDDENFEEIESDSETGFNSDDFIDEEIEEDEEQDVLKEVISERSFEDHLDGSNKLDNLYANGKVVGSMPWGTIKLQPWMIFQSKTHFMEVFRDFCIQEGFAVSVEKADTTRFTAMCLVESCNWRIHACVLLDGVSWAIKTLVSEHKSCGRLEENPMVTSQWLCTKLLPDIEANPEIPIKTLQRKALGIYRVQVKQRLMYKVRSLGRQQIYGGFDESYALLPSYAEMIKSTNPGSYALVTWTVDSGNVTPRFKACFFSFAAQVRGFLRGCRPIIGIDGAHLSGYYKGILLTAVAIDGNNEIFPLAYSIVSTESMDTWSYFFRSLKAMFVQHGCQRDDWTFISDRMRGVESALYDVFPKEVRRVCAQHLYTNCRQAGYSGTAFHDLFWVAADAYNPYVFNKAMEKIGKLIPEAVGYLDKVPEQWSRHKFDVGVTCDHNTTNFVESFNACTKPFRDLPVLPLLEEIRSWCMTKIGARFDKAVDIGPDQLTPYATKELEERSADSRLAARVCGCGKWQGCGIPCKHAIRWPTFELTRILPPLMRRAAGRPAKQRRRGAHEKKRGKRNTTVKCGKCKQIGHNSRTCKGGSTAKQRKESAAAAAGSAGASTSGARKRKAPTSNASSSKKSKAA</sequence>
<keyword evidence="7" id="KW-1185">Reference proteome</keyword>
<dbReference type="InterPro" id="IPR006564">
    <property type="entry name" value="Znf_PMZ"/>
</dbReference>
<dbReference type="RefSeq" id="XP_056694992.1">
    <property type="nucleotide sequence ID" value="XM_056839014.1"/>
</dbReference>
<dbReference type="SMART" id="SM00575">
    <property type="entry name" value="ZnF_PMZ"/>
    <property type="match status" value="1"/>
</dbReference>
<dbReference type="Proteomes" id="UP000813463">
    <property type="component" value="Chromosome 3"/>
</dbReference>
<evidence type="ECO:0000256" key="5">
    <source>
        <dbReference type="SAM" id="MobiDB-lite"/>
    </source>
</evidence>
<feature type="compositionally biased region" description="Basic residues" evidence="5">
    <location>
        <begin position="731"/>
        <end position="748"/>
    </location>
</feature>
<feature type="region of interest" description="Disordered" evidence="5">
    <location>
        <begin position="724"/>
        <end position="811"/>
    </location>
</feature>
<dbReference type="Pfam" id="PF10551">
    <property type="entry name" value="MULE"/>
    <property type="match status" value="1"/>
</dbReference>
<feature type="compositionally biased region" description="Low complexity" evidence="5">
    <location>
        <begin position="778"/>
        <end position="791"/>
    </location>
</feature>
<keyword evidence="3" id="KW-0862">Zinc</keyword>
<dbReference type="PANTHER" id="PTHR31973">
    <property type="entry name" value="POLYPROTEIN, PUTATIVE-RELATED"/>
    <property type="match status" value="1"/>
</dbReference>
<dbReference type="Pfam" id="PF04434">
    <property type="entry name" value="SWIM"/>
    <property type="match status" value="1"/>
</dbReference>
<gene>
    <name evidence="8" type="primary">LOC110778830</name>
</gene>
<evidence type="ECO:0000256" key="3">
    <source>
        <dbReference type="ARBA" id="ARBA00022833"/>
    </source>
</evidence>
<organism evidence="7 8">
    <name type="scientific">Spinacia oleracea</name>
    <name type="common">Spinach</name>
    <dbReference type="NCBI Taxonomy" id="3562"/>
    <lineage>
        <taxon>Eukaryota</taxon>
        <taxon>Viridiplantae</taxon>
        <taxon>Streptophyta</taxon>
        <taxon>Embryophyta</taxon>
        <taxon>Tracheophyta</taxon>
        <taxon>Spermatophyta</taxon>
        <taxon>Magnoliopsida</taxon>
        <taxon>eudicotyledons</taxon>
        <taxon>Gunneridae</taxon>
        <taxon>Pentapetalae</taxon>
        <taxon>Caryophyllales</taxon>
        <taxon>Chenopodiaceae</taxon>
        <taxon>Chenopodioideae</taxon>
        <taxon>Anserineae</taxon>
        <taxon>Spinacia</taxon>
    </lineage>
</organism>
<dbReference type="PANTHER" id="PTHR31973:SF197">
    <property type="entry name" value="SWIM-TYPE DOMAIN-CONTAINING PROTEIN"/>
    <property type="match status" value="1"/>
</dbReference>
<dbReference type="InterPro" id="IPR007527">
    <property type="entry name" value="Znf_SWIM"/>
</dbReference>
<feature type="domain" description="Zinc finger PMZ-type" evidence="6">
    <location>
        <begin position="690"/>
        <end position="719"/>
    </location>
</feature>
<proteinExistence type="predicted"/>
<dbReference type="InterPro" id="IPR018289">
    <property type="entry name" value="MULE_transposase_dom"/>
</dbReference>
<feature type="coiled-coil region" evidence="4">
    <location>
        <begin position="73"/>
        <end position="125"/>
    </location>
</feature>
<reference evidence="7" key="1">
    <citation type="journal article" date="2021" name="Nat. Commun.">
        <title>Genomic analyses provide insights into spinach domestication and the genetic basis of agronomic traits.</title>
        <authorList>
            <person name="Cai X."/>
            <person name="Sun X."/>
            <person name="Xu C."/>
            <person name="Sun H."/>
            <person name="Wang X."/>
            <person name="Ge C."/>
            <person name="Zhang Z."/>
            <person name="Wang Q."/>
            <person name="Fei Z."/>
            <person name="Jiao C."/>
            <person name="Wang Q."/>
        </authorList>
    </citation>
    <scope>NUCLEOTIDE SEQUENCE [LARGE SCALE GENOMIC DNA]</scope>
    <source>
        <strain evidence="7">cv. Varoflay</strain>
    </source>
</reference>
<dbReference type="Pfam" id="PF03108">
    <property type="entry name" value="DBD_Tnp_Mut"/>
    <property type="match status" value="1"/>
</dbReference>
<evidence type="ECO:0000256" key="4">
    <source>
        <dbReference type="SAM" id="Coils"/>
    </source>
</evidence>
<dbReference type="GeneID" id="110778830"/>
<accession>A0ABM3RHA5</accession>
<evidence type="ECO:0000256" key="1">
    <source>
        <dbReference type="ARBA" id="ARBA00022723"/>
    </source>
</evidence>
<keyword evidence="2" id="KW-0863">Zinc-finger</keyword>
<evidence type="ECO:0000313" key="8">
    <source>
        <dbReference type="RefSeq" id="XP_056694992.1"/>
    </source>
</evidence>